<gene>
    <name evidence="2" type="ORF">MJ923_14895</name>
</gene>
<dbReference type="AlphaFoldDB" id="A0AAJ1EYZ5"/>
<organism evidence="2 3">
    <name type="scientific">Shewanella zhuhaiensis</name>
    <dbReference type="NCBI Taxonomy" id="2919576"/>
    <lineage>
        <taxon>Bacteria</taxon>
        <taxon>Pseudomonadati</taxon>
        <taxon>Pseudomonadota</taxon>
        <taxon>Gammaproteobacteria</taxon>
        <taxon>Alteromonadales</taxon>
        <taxon>Shewanellaceae</taxon>
        <taxon>Shewanella</taxon>
    </lineage>
</organism>
<proteinExistence type="predicted"/>
<protein>
    <submittedName>
        <fullName evidence="2">DUF4145 domain-containing protein</fullName>
    </submittedName>
</protein>
<feature type="domain" description="DUF4145" evidence="1">
    <location>
        <begin position="111"/>
        <end position="203"/>
    </location>
</feature>
<reference evidence="2 3" key="1">
    <citation type="submission" date="2022-02" db="EMBL/GenBank/DDBJ databases">
        <title>The genome sequence of Shewanella sp. 3B26.</title>
        <authorList>
            <person name="Du J."/>
        </authorList>
    </citation>
    <scope>NUCLEOTIDE SEQUENCE [LARGE SCALE GENOMIC DNA]</scope>
    <source>
        <strain evidence="2 3">3B26</strain>
    </source>
</reference>
<evidence type="ECO:0000313" key="3">
    <source>
        <dbReference type="Proteomes" id="UP001297581"/>
    </source>
</evidence>
<name>A0AAJ1EYZ5_9GAMM</name>
<dbReference type="EMBL" id="JAKUDL010000005">
    <property type="protein sequence ID" value="MCH4295594.1"/>
    <property type="molecule type" value="Genomic_DNA"/>
</dbReference>
<evidence type="ECO:0000259" key="1">
    <source>
        <dbReference type="Pfam" id="PF13643"/>
    </source>
</evidence>
<accession>A0AAJ1EYZ5</accession>
<dbReference type="Pfam" id="PF13643">
    <property type="entry name" value="DUF4145"/>
    <property type="match status" value="1"/>
</dbReference>
<keyword evidence="3" id="KW-1185">Reference proteome</keyword>
<comment type="caution">
    <text evidence="2">The sequence shown here is derived from an EMBL/GenBank/DDBJ whole genome shotgun (WGS) entry which is preliminary data.</text>
</comment>
<dbReference type="Proteomes" id="UP001297581">
    <property type="component" value="Unassembled WGS sequence"/>
</dbReference>
<dbReference type="RefSeq" id="WP_240591777.1">
    <property type="nucleotide sequence ID" value="NZ_JAKUDL010000005.1"/>
</dbReference>
<evidence type="ECO:0000313" key="2">
    <source>
        <dbReference type="EMBL" id="MCH4295594.1"/>
    </source>
</evidence>
<sequence>MALWVGDCPRCKAKNMTFDVESYVFVRKFTNFQDILEVSAQCRQCRQLSILLCLSQNHDHSHKGRIAIAAIPDDLENHFKFQRLVTNADIDVAEAPEHTPSDIKQAFEEGAKCLAVGCNNASGAMFRLALDLSSKSLLPEEGSPDINYRQRTNLADRLNWLFDNRHWPESLRELAVCIRLDGNDGAHDGALGIEDAEDLMDFTYLLLEKIYTEPARIEASKARREARRTAAKV</sequence>
<dbReference type="InterPro" id="IPR025285">
    <property type="entry name" value="DUF4145"/>
</dbReference>